<dbReference type="OrthoDB" id="9815825at2"/>
<evidence type="ECO:0000256" key="1">
    <source>
        <dbReference type="ARBA" id="ARBA00010928"/>
    </source>
</evidence>
<dbReference type="Proteomes" id="UP000219546">
    <property type="component" value="Unassembled WGS sequence"/>
</dbReference>
<dbReference type="Pfam" id="PF01408">
    <property type="entry name" value="GFO_IDH_MocA"/>
    <property type="match status" value="1"/>
</dbReference>
<evidence type="ECO:0000313" key="5">
    <source>
        <dbReference type="Proteomes" id="UP000219546"/>
    </source>
</evidence>
<accession>A0A285D059</accession>
<evidence type="ECO:0000259" key="2">
    <source>
        <dbReference type="Pfam" id="PF01408"/>
    </source>
</evidence>
<dbReference type="SUPFAM" id="SSF51735">
    <property type="entry name" value="NAD(P)-binding Rossmann-fold domains"/>
    <property type="match status" value="1"/>
</dbReference>
<gene>
    <name evidence="4" type="ORF">SAMN05877753_106172</name>
</gene>
<sequence>MEHVKVALIGVGAIAESTHLVNLKEHPDVTIEAVVDVNLERAKELAAAHGISHYFSTIDELIAAVQVDAVIISTPNQTHMPIAKRAAKQGIHVLAEKPIGTDLDEVEEFLELARKNNVLTMVGMPHRFRRDVQILKEYAEQNTFGNVYYVKAKLFRSRGTPKGWFTNKALSGGGAMMDIGVHVLDLAWWLMGQPKVQAITGKTLLGLGDYQTKYVSSWESKNKSLNANWVFDVEDFGAAWIRFTNGTVLSLEISWALNGEQNESITIDMYGDKGGASLSPLAIYKEENGVLGKITPIFQENQIFKDEINHFVECIKWKAKPLITGEDGFEVLKMLNGIYESSEKQREVFFN</sequence>
<evidence type="ECO:0000313" key="4">
    <source>
        <dbReference type="EMBL" id="SNX72686.1"/>
    </source>
</evidence>
<evidence type="ECO:0000259" key="3">
    <source>
        <dbReference type="Pfam" id="PF02894"/>
    </source>
</evidence>
<dbReference type="InterPro" id="IPR000683">
    <property type="entry name" value="Gfo/Idh/MocA-like_OxRdtase_N"/>
</dbReference>
<organism evidence="4 5">
    <name type="scientific">Bacillus oleivorans</name>
    <dbReference type="NCBI Taxonomy" id="1448271"/>
    <lineage>
        <taxon>Bacteria</taxon>
        <taxon>Bacillati</taxon>
        <taxon>Bacillota</taxon>
        <taxon>Bacilli</taxon>
        <taxon>Bacillales</taxon>
        <taxon>Bacillaceae</taxon>
        <taxon>Bacillus</taxon>
    </lineage>
</organism>
<dbReference type="InterPro" id="IPR036291">
    <property type="entry name" value="NAD(P)-bd_dom_sf"/>
</dbReference>
<proteinExistence type="inferred from homology"/>
<dbReference type="PANTHER" id="PTHR43249">
    <property type="entry name" value="UDP-N-ACETYL-2-AMINO-2-DEOXY-D-GLUCURONATE OXIDASE"/>
    <property type="match status" value="1"/>
</dbReference>
<dbReference type="InterPro" id="IPR004104">
    <property type="entry name" value="Gfo/Idh/MocA-like_OxRdtase_C"/>
</dbReference>
<dbReference type="RefSeq" id="WP_097159332.1">
    <property type="nucleotide sequence ID" value="NZ_JBEPMQ010000005.1"/>
</dbReference>
<dbReference type="Pfam" id="PF02894">
    <property type="entry name" value="GFO_IDH_MocA_C"/>
    <property type="match status" value="1"/>
</dbReference>
<dbReference type="EMBL" id="OAOP01000006">
    <property type="protein sequence ID" value="SNX72686.1"/>
    <property type="molecule type" value="Genomic_DNA"/>
</dbReference>
<comment type="similarity">
    <text evidence="1">Belongs to the Gfo/Idh/MocA family.</text>
</comment>
<dbReference type="Gene3D" id="3.30.360.10">
    <property type="entry name" value="Dihydrodipicolinate Reductase, domain 2"/>
    <property type="match status" value="1"/>
</dbReference>
<dbReference type="PANTHER" id="PTHR43249:SF1">
    <property type="entry name" value="D-GLUCOSIDE 3-DEHYDROGENASE"/>
    <property type="match status" value="1"/>
</dbReference>
<name>A0A285D059_9BACI</name>
<dbReference type="SUPFAM" id="SSF55347">
    <property type="entry name" value="Glyceraldehyde-3-phosphate dehydrogenase-like, C-terminal domain"/>
    <property type="match status" value="1"/>
</dbReference>
<feature type="domain" description="Gfo/Idh/MocA-like oxidoreductase C-terminal" evidence="3">
    <location>
        <begin position="137"/>
        <end position="348"/>
    </location>
</feature>
<dbReference type="InterPro" id="IPR052515">
    <property type="entry name" value="Gfo/Idh/MocA_Oxidoreductase"/>
</dbReference>
<dbReference type="Gene3D" id="3.40.50.720">
    <property type="entry name" value="NAD(P)-binding Rossmann-like Domain"/>
    <property type="match status" value="1"/>
</dbReference>
<keyword evidence="5" id="KW-1185">Reference proteome</keyword>
<feature type="domain" description="Gfo/Idh/MocA-like oxidoreductase N-terminal" evidence="2">
    <location>
        <begin position="4"/>
        <end position="123"/>
    </location>
</feature>
<protein>
    <submittedName>
        <fullName evidence="4">Predicted dehydrogenase</fullName>
    </submittedName>
</protein>
<dbReference type="GO" id="GO:0000166">
    <property type="term" value="F:nucleotide binding"/>
    <property type="evidence" value="ECO:0007669"/>
    <property type="project" value="InterPro"/>
</dbReference>
<dbReference type="AlphaFoldDB" id="A0A285D059"/>
<reference evidence="4 5" key="1">
    <citation type="submission" date="2017-08" db="EMBL/GenBank/DDBJ databases">
        <authorList>
            <person name="de Groot N.N."/>
        </authorList>
    </citation>
    <scope>NUCLEOTIDE SEQUENCE [LARGE SCALE GENOMIC DNA]</scope>
    <source>
        <strain evidence="4 5">JC228</strain>
    </source>
</reference>